<protein>
    <submittedName>
        <fullName evidence="1">Uncharacterized protein</fullName>
    </submittedName>
</protein>
<dbReference type="AlphaFoldDB" id="A0A5B7EH54"/>
<organism evidence="1 2">
    <name type="scientific">Portunus trituberculatus</name>
    <name type="common">Swimming crab</name>
    <name type="synonym">Neptunus trituberculatus</name>
    <dbReference type="NCBI Taxonomy" id="210409"/>
    <lineage>
        <taxon>Eukaryota</taxon>
        <taxon>Metazoa</taxon>
        <taxon>Ecdysozoa</taxon>
        <taxon>Arthropoda</taxon>
        <taxon>Crustacea</taxon>
        <taxon>Multicrustacea</taxon>
        <taxon>Malacostraca</taxon>
        <taxon>Eumalacostraca</taxon>
        <taxon>Eucarida</taxon>
        <taxon>Decapoda</taxon>
        <taxon>Pleocyemata</taxon>
        <taxon>Brachyura</taxon>
        <taxon>Eubrachyura</taxon>
        <taxon>Portunoidea</taxon>
        <taxon>Portunidae</taxon>
        <taxon>Portuninae</taxon>
        <taxon>Portunus</taxon>
    </lineage>
</organism>
<evidence type="ECO:0000313" key="2">
    <source>
        <dbReference type="Proteomes" id="UP000324222"/>
    </source>
</evidence>
<name>A0A5B7EH54_PORTR</name>
<proteinExistence type="predicted"/>
<dbReference type="EMBL" id="VSRR010002616">
    <property type="protein sequence ID" value="MPC32383.1"/>
    <property type="molecule type" value="Genomic_DNA"/>
</dbReference>
<keyword evidence="2" id="KW-1185">Reference proteome</keyword>
<dbReference type="Proteomes" id="UP000324222">
    <property type="component" value="Unassembled WGS sequence"/>
</dbReference>
<accession>A0A5B7EH54</accession>
<reference evidence="1 2" key="1">
    <citation type="submission" date="2019-05" db="EMBL/GenBank/DDBJ databases">
        <title>Another draft genome of Portunus trituberculatus and its Hox gene families provides insights of decapod evolution.</title>
        <authorList>
            <person name="Jeong J.-H."/>
            <person name="Song I."/>
            <person name="Kim S."/>
            <person name="Choi T."/>
            <person name="Kim D."/>
            <person name="Ryu S."/>
            <person name="Kim W."/>
        </authorList>
    </citation>
    <scope>NUCLEOTIDE SEQUENCE [LARGE SCALE GENOMIC DNA]</scope>
    <source>
        <tissue evidence="1">Muscle</tissue>
    </source>
</reference>
<gene>
    <name evidence="1" type="ORF">E2C01_025693</name>
</gene>
<sequence>MREKYWKLFLDKIAATRPIKEVWNEVNKVQRGVGLAGDSQKIADDLIDKWAHASSISSLHEAVITEQRDHEVLVVHEIFCRCIKDFNTCHVATLLVQAPVVSA</sequence>
<comment type="caution">
    <text evidence="1">The sequence shown here is derived from an EMBL/GenBank/DDBJ whole genome shotgun (WGS) entry which is preliminary data.</text>
</comment>
<evidence type="ECO:0000313" key="1">
    <source>
        <dbReference type="EMBL" id="MPC32383.1"/>
    </source>
</evidence>